<keyword evidence="1" id="KW-0378">Hydrolase</keyword>
<evidence type="ECO:0000256" key="3">
    <source>
        <dbReference type="ARBA" id="ARBA00023098"/>
    </source>
</evidence>
<evidence type="ECO:0000256" key="7">
    <source>
        <dbReference type="SAM" id="Phobius"/>
    </source>
</evidence>
<proteinExistence type="inferred from homology"/>
<name>A0A9P0D0B4_9CUCU</name>
<protein>
    <recommendedName>
        <fullName evidence="5">Mitochondrial cardiolipin hydrolase</fullName>
    </recommendedName>
    <alternativeName>
        <fullName evidence="6">Mitochondrial phospholipase</fullName>
    </alternativeName>
</protein>
<keyword evidence="7" id="KW-0472">Membrane</keyword>
<evidence type="ECO:0000256" key="2">
    <source>
        <dbReference type="ARBA" id="ARBA00022963"/>
    </source>
</evidence>
<keyword evidence="7" id="KW-0812">Transmembrane</keyword>
<keyword evidence="7" id="KW-1133">Transmembrane helix</keyword>
<keyword evidence="2" id="KW-0442">Lipid degradation</keyword>
<dbReference type="Gene3D" id="3.30.870.10">
    <property type="entry name" value="Endonuclease Chain A"/>
    <property type="match status" value="1"/>
</dbReference>
<keyword evidence="3" id="KW-0443">Lipid metabolism</keyword>
<dbReference type="GO" id="GO:0016891">
    <property type="term" value="F:RNA endonuclease activity producing 5'-phosphomonoesters, hydrolytic mechanism"/>
    <property type="evidence" value="ECO:0007669"/>
    <property type="project" value="TreeGrafter"/>
</dbReference>
<dbReference type="GO" id="GO:0016042">
    <property type="term" value="P:lipid catabolic process"/>
    <property type="evidence" value="ECO:0007669"/>
    <property type="project" value="UniProtKB-KW"/>
</dbReference>
<gene>
    <name evidence="9" type="ORF">PSYICH_LOCUS10113</name>
</gene>
<feature type="domain" description="PLD phosphodiesterase" evidence="8">
    <location>
        <begin position="145"/>
        <end position="177"/>
    </location>
</feature>
<evidence type="ECO:0000256" key="4">
    <source>
        <dbReference type="ARBA" id="ARBA00038012"/>
    </source>
</evidence>
<evidence type="ECO:0000313" key="9">
    <source>
        <dbReference type="EMBL" id="CAH1109718.1"/>
    </source>
</evidence>
<dbReference type="AlphaFoldDB" id="A0A9P0D0B4"/>
<comment type="similarity">
    <text evidence="4">Belongs to the phospholipase D family. MitoPLD/Zucchini subfamily.</text>
</comment>
<dbReference type="SUPFAM" id="SSF56024">
    <property type="entry name" value="Phospholipase D/nuclease"/>
    <property type="match status" value="1"/>
</dbReference>
<accession>A0A9P0D0B4</accession>
<evidence type="ECO:0000256" key="5">
    <source>
        <dbReference type="ARBA" id="ARBA00040549"/>
    </source>
</evidence>
<dbReference type="PANTHER" id="PTHR43856:SF1">
    <property type="entry name" value="MITOCHONDRIAL CARDIOLIPIN HYDROLASE"/>
    <property type="match status" value="1"/>
</dbReference>
<dbReference type="InterPro" id="IPR051406">
    <property type="entry name" value="PLD_domain"/>
</dbReference>
<dbReference type="Pfam" id="PF13091">
    <property type="entry name" value="PLDc_2"/>
    <property type="match status" value="1"/>
</dbReference>
<dbReference type="Proteomes" id="UP001153636">
    <property type="component" value="Chromosome 4"/>
</dbReference>
<feature type="transmembrane region" description="Helical" evidence="7">
    <location>
        <begin position="6"/>
        <end position="21"/>
    </location>
</feature>
<evidence type="ECO:0000259" key="8">
    <source>
        <dbReference type="PROSITE" id="PS50035"/>
    </source>
</evidence>
<dbReference type="GO" id="GO:0005739">
    <property type="term" value="C:mitochondrion"/>
    <property type="evidence" value="ECO:0007669"/>
    <property type="project" value="TreeGrafter"/>
</dbReference>
<keyword evidence="10" id="KW-1185">Reference proteome</keyword>
<evidence type="ECO:0000313" key="10">
    <source>
        <dbReference type="Proteomes" id="UP001153636"/>
    </source>
</evidence>
<dbReference type="PANTHER" id="PTHR43856">
    <property type="entry name" value="CARDIOLIPIN HYDROLASE"/>
    <property type="match status" value="1"/>
</dbReference>
<organism evidence="9 10">
    <name type="scientific">Psylliodes chrysocephalus</name>
    <dbReference type="NCBI Taxonomy" id="3402493"/>
    <lineage>
        <taxon>Eukaryota</taxon>
        <taxon>Metazoa</taxon>
        <taxon>Ecdysozoa</taxon>
        <taxon>Arthropoda</taxon>
        <taxon>Hexapoda</taxon>
        <taxon>Insecta</taxon>
        <taxon>Pterygota</taxon>
        <taxon>Neoptera</taxon>
        <taxon>Endopterygota</taxon>
        <taxon>Coleoptera</taxon>
        <taxon>Polyphaga</taxon>
        <taxon>Cucujiformia</taxon>
        <taxon>Chrysomeloidea</taxon>
        <taxon>Chrysomelidae</taxon>
        <taxon>Galerucinae</taxon>
        <taxon>Alticini</taxon>
        <taxon>Psylliodes</taxon>
    </lineage>
</organism>
<dbReference type="GO" id="GO:0034587">
    <property type="term" value="P:piRNA processing"/>
    <property type="evidence" value="ECO:0007669"/>
    <property type="project" value="TreeGrafter"/>
</dbReference>
<sequence length="208" mass="24396">MLPQILIISISSVSILIIYMIKKKYKKTLNQFTEDGKFYHQLISVDMKNFNCKPHLFEDNLCNKWCSLSYKKTLQKFISSANLSICLCVYMLTLQSLNYELLMAHKRGVIIRVITDKGMIQTKPVKAHLKKLKENGIPYKMQLSQQSMMHHKFCLIDKENKELAKMFFGSLNLTSQGLHSNFDNIILTNNLNIIERFSEEFEELWNLF</sequence>
<dbReference type="InterPro" id="IPR001736">
    <property type="entry name" value="PLipase_D/transphosphatidylase"/>
</dbReference>
<evidence type="ECO:0000256" key="1">
    <source>
        <dbReference type="ARBA" id="ARBA00022801"/>
    </source>
</evidence>
<dbReference type="InterPro" id="IPR025202">
    <property type="entry name" value="PLD-like_dom"/>
</dbReference>
<dbReference type="EMBL" id="OV651816">
    <property type="protein sequence ID" value="CAH1109718.1"/>
    <property type="molecule type" value="Genomic_DNA"/>
</dbReference>
<evidence type="ECO:0000256" key="6">
    <source>
        <dbReference type="ARBA" id="ARBA00043167"/>
    </source>
</evidence>
<reference evidence="9" key="1">
    <citation type="submission" date="2022-01" db="EMBL/GenBank/DDBJ databases">
        <authorList>
            <person name="King R."/>
        </authorList>
    </citation>
    <scope>NUCLEOTIDE SEQUENCE</scope>
</reference>
<dbReference type="PROSITE" id="PS50035">
    <property type="entry name" value="PLD"/>
    <property type="match status" value="1"/>
</dbReference>
<feature type="transmembrane region" description="Helical" evidence="7">
    <location>
        <begin position="77"/>
        <end position="97"/>
    </location>
</feature>
<dbReference type="OrthoDB" id="5205528at2759"/>